<dbReference type="Gene3D" id="2.130.10.30">
    <property type="entry name" value="Regulator of chromosome condensation 1/beta-lactamase-inhibitor protein II"/>
    <property type="match status" value="4"/>
</dbReference>
<comment type="caution">
    <text evidence="3">The sequence shown here is derived from an EMBL/GenBank/DDBJ whole genome shotgun (WGS) entry which is preliminary data.</text>
</comment>
<dbReference type="InterPro" id="IPR009091">
    <property type="entry name" value="RCC1/BLIP-II"/>
</dbReference>
<feature type="domain" description="Reverse transcriptase" evidence="2">
    <location>
        <begin position="2109"/>
        <end position="2381"/>
    </location>
</feature>
<evidence type="ECO:0000256" key="1">
    <source>
        <dbReference type="SAM" id="MobiDB-lite"/>
    </source>
</evidence>
<dbReference type="PROSITE" id="PS50878">
    <property type="entry name" value="RT_POL"/>
    <property type="match status" value="1"/>
</dbReference>
<protein>
    <recommendedName>
        <fullName evidence="2">Reverse transcriptase domain-containing protein</fullName>
    </recommendedName>
</protein>
<name>A0A1Q9CJA9_SYMMI</name>
<keyword evidence="4" id="KW-1185">Reference proteome</keyword>
<evidence type="ECO:0000259" key="2">
    <source>
        <dbReference type="PROSITE" id="PS50878"/>
    </source>
</evidence>
<organism evidence="3 4">
    <name type="scientific">Symbiodinium microadriaticum</name>
    <name type="common">Dinoflagellate</name>
    <name type="synonym">Zooxanthella microadriatica</name>
    <dbReference type="NCBI Taxonomy" id="2951"/>
    <lineage>
        <taxon>Eukaryota</taxon>
        <taxon>Sar</taxon>
        <taxon>Alveolata</taxon>
        <taxon>Dinophyceae</taxon>
        <taxon>Suessiales</taxon>
        <taxon>Symbiodiniaceae</taxon>
        <taxon>Symbiodinium</taxon>
    </lineage>
</organism>
<dbReference type="EMBL" id="LSRX01001150">
    <property type="protein sequence ID" value="OLP83003.1"/>
    <property type="molecule type" value="Genomic_DNA"/>
</dbReference>
<dbReference type="SUPFAM" id="SSF50985">
    <property type="entry name" value="RCC1/BLIP-II"/>
    <property type="match status" value="3"/>
</dbReference>
<dbReference type="PANTHER" id="PTHR45982:SF1">
    <property type="entry name" value="REGULATOR OF CHROMOSOME CONDENSATION"/>
    <property type="match status" value="1"/>
</dbReference>
<dbReference type="InterPro" id="IPR051553">
    <property type="entry name" value="Ran_GTPase-activating"/>
</dbReference>
<feature type="non-terminal residue" evidence="3">
    <location>
        <position position="2701"/>
    </location>
</feature>
<dbReference type="PANTHER" id="PTHR45982">
    <property type="entry name" value="REGULATOR OF CHROMOSOME CONDENSATION"/>
    <property type="match status" value="1"/>
</dbReference>
<proteinExistence type="predicted"/>
<dbReference type="InterPro" id="IPR000477">
    <property type="entry name" value="RT_dom"/>
</dbReference>
<dbReference type="Pfam" id="PF00078">
    <property type="entry name" value="RVT_1"/>
    <property type="match status" value="1"/>
</dbReference>
<accession>A0A1Q9CJA9</accession>
<gene>
    <name evidence="3" type="ORF">AK812_SmicGene36298</name>
</gene>
<reference evidence="3 4" key="1">
    <citation type="submission" date="2016-02" db="EMBL/GenBank/DDBJ databases">
        <title>Genome analysis of coral dinoflagellate symbionts highlights evolutionary adaptations to a symbiotic lifestyle.</title>
        <authorList>
            <person name="Aranda M."/>
            <person name="Li Y."/>
            <person name="Liew Y.J."/>
            <person name="Baumgarten S."/>
            <person name="Simakov O."/>
            <person name="Wilson M."/>
            <person name="Piel J."/>
            <person name="Ashoor H."/>
            <person name="Bougouffa S."/>
            <person name="Bajic V.B."/>
            <person name="Ryu T."/>
            <person name="Ravasi T."/>
            <person name="Bayer T."/>
            <person name="Micklem G."/>
            <person name="Kim H."/>
            <person name="Bhak J."/>
            <person name="Lajeunesse T.C."/>
            <person name="Voolstra C.R."/>
        </authorList>
    </citation>
    <scope>NUCLEOTIDE SEQUENCE [LARGE SCALE GENOMIC DNA]</scope>
    <source>
        <strain evidence="3 4">CCMP2467</strain>
    </source>
</reference>
<evidence type="ECO:0000313" key="3">
    <source>
        <dbReference type="EMBL" id="OLP83003.1"/>
    </source>
</evidence>
<dbReference type="Proteomes" id="UP000186817">
    <property type="component" value="Unassembled WGS sequence"/>
</dbReference>
<evidence type="ECO:0000313" key="4">
    <source>
        <dbReference type="Proteomes" id="UP000186817"/>
    </source>
</evidence>
<dbReference type="OrthoDB" id="407509at2759"/>
<feature type="region of interest" description="Disordered" evidence="1">
    <location>
        <begin position="2513"/>
        <end position="2535"/>
    </location>
</feature>
<sequence length="2701" mass="292898">MSGRTVSLQADEDESMESLRVRAQRALGAGRGRLLSSTGLVLGGAAPLRQAKLQKGEQLMLQVRRVDILGSAAAFAAILGDASIATWGDAGCGGDNTAVQDRLITVQLIQATERAFAAILADGSVVTWGDAGSGGDSSSVRDQLQNVQQIQATLRAFAAILADGSVVSWGAAGWGGDSSGVGDQLKNVQQIQATRTAFAAILVDGSVVAWGDASFGGDSSCVRDQLTNVQQIQATKAAFAAILFDGSVVTWGHPISGGDSSSVREHLKSVQRIQATLSAFAAILGDGSVATWGSVRCGGGSTAVRDQLKNVQHIQATKTAFAAIVRDGCIVTWGNANFGGDSRAVQDQLKNVQQIQATQRAFAAILADGSVVTWGDAGSGGDSSYLMAPGQSFVMPGMVESFRLVLDSQKEPLGYDCGGDMGFLPSNTMSDLCRTALYRLEEYWALWDQLQPQLERVLPAGCEGLSPPYGFTMSSAMRDLCPLECNAADVSTLAQAVVQRRQRKQQEEAAARQRALEAVRHQAREEARRKDALQKAAETVSLRTHGDESVESLRLRAQRALGVGKGRLLDATGSVLDGGAPLQMTSLQYAEPLTLQVGRVDLCCGEAAFAAILGDGSVVTWGHAVYGGDSSAVRDQLKNVLQIQSTRQAFAAILGDGSVVTWGHADAGGDSSAVRDQLRNVQQVQSADEAFASILGDGSVVSWGRAGFGGDSSAVRDQLKNVRQTQATRYAFAAIVGDGSVVSWGDEESGGDSSAVRDQLKNVQQIQATCYAFAAILGDGSVITWGRATTGGDSNAVQDQLKSVQQIQSTRQAFAAILVDGSVVTWGDARFGGDSCAVRDQLQNVLRIQATDEAFAAILGDGSVVTWGSARSGGDSSAVRDQLKNVQQIQASDEAFAAILADGSVVTWGSARSGGDSSAVRDRLKNVQQIQATFQAFAAILGDGSVVTWGHAFHGGVSTAVRDQLENVQQIQATDEAFAAILGDGSVVTWGSARSGGDSSSVRDQLDNSDDVENVYGSLSQSHDLDLSLSRQQLRPRSRRLLLEALRLRRLWPQRRELRKPGTSTDPVNHQKSQAIANEPALATALANNPELSKALASDPALAAALAENPGLAKALAENPNSLAEGRSSGQSLLAWGRHLNLADADGTVWMLVPTDEKHEETKKLATNIVVIVTRSNVMGFLPKMEYFAAAANSAVSQALASDPALAAAASSAAKEAQDAEERARLKALGQAAAPTRGGIQRAFEWIIGGWVFTVDVVPANIQVPCAVRDVWIVDATFTTVASSPGMWRNIFTGLSPSFWDTGADRITQAGRLARPLPLGSVTTARGEDFKEPYGTTARLPNVIWTRERIVAHIIGLSLNGQLPLLMIGPCTRALATHAIDANGNITGRIAPFPMAIPTADDFRWVANWLGGAVKAIGTSQVSCATTAELKGLTHAGVKLTPFLRRLSLQQNVVYSRVELCTAFTHELEETAQAQFAKYVKVIAAQWEEMHGIAQGGDFSGILPRGARFAYDVDPDVGFRGWDNARRNLWQTIALTRAMPTLESNSLQLAMPLLALDWLYERPEWAAEYAGWRAGWFGATWMTDTEIMIIALLLDWPRNQQDWDPALPVWFTVPENVPNGLNERTTTALRTFLNQGVEAAVALSNMYHDHDPPLDPLEGERWRHGYNASPWANRDMADVYWACMQRHDEFGTYVINIRGRKPILEVTSRPEGSGCAYIPLAIAPLNLYQWTAYVYSWYVPDSKAEDASAKPCRIDPPTENDQQSQTQWLYLASYVNQVLDNPSTRFGAQFTWIGGPYPDIWTAEPRIKHAQIQLAAEVLHGEGWEAFLFCLRPEDLAITQAPPRANYGPRAGGPYAAPADLINGVKFIGDAPYDMAGDENDFNETAPMWWAPAICKARLPISYRSLILGMVTGNVFEPYIEAEMPKRPASAEKLLMYGRNELPGGGILGWRNTNAGQVPDDTDESQEPVGLSHFLVEPEPWLVGLYFSKIPDSGEPIGPLPGDWQAYRQLKKAGNEGWDVTFAEAHEGREPHRVIHDHLASIYTTGQVIPPKGAWEGQVELFTMEELEMALARGKKGKAVRVDLTSHELLMGIAGVPEGKEALLRFYNRVYVDAAIPAEWNTALMVVIPKELQPVEPKSLRPLAMGSSVAKCYCRMLLARTIGHLKHTGPSQCSGEGRQTAEYVFTVARAMELEAEWKRGVVFAKIDLHKAYDMVDRPSLLKRLEQAIGDGATFRSWHALLAETDAVLQTGWDNSRLQLDRGIKQGSIESPALFSYLAEQILEETKAEFSWADRPRAFEGLGLEEVLFMDDGCVWAPSAAALGRKLEEWSQDVQVFGRVIPALSHFTITGDKFWALKHLLRARRWSTTWLERWWSFAGHRARAGDREVPGAAAVIDNYRTRQWWTLEQSKPQTERIQHPRHYPKLSNLEKDMDTAAEGRRLASDTRVRVGAEGRVMVALQLECTHSALAEDLVQTLRISAMWHLRVLWAWVASLAVPTLAAFPKGDVAAFHEAKHVKRPGTSSPTTDDERTDPPTFDLTPLRGGRTVMLMSLLVAMRDDAEGLYGVQVPAGDNRLVWLRHTWTRITQFVPAHPGSHEAAGRWPSHELPCVEVPTRMVPCVSPPSSPIAVEDSLEMRAERAPKRRVLHVELSSGSADCPNVARVDVPMEEVTGGTLRIQFRMGWQDGTTSSVNTPSPTGVGP</sequence>